<keyword evidence="1" id="KW-1133">Transmembrane helix</keyword>
<feature type="transmembrane region" description="Helical" evidence="1">
    <location>
        <begin position="7"/>
        <end position="27"/>
    </location>
</feature>
<evidence type="ECO:0000259" key="2">
    <source>
        <dbReference type="Pfam" id="PF01882"/>
    </source>
</evidence>
<gene>
    <name evidence="3" type="ORF">GCM10008935_14550</name>
</gene>
<comment type="caution">
    <text evidence="3">The sequence shown here is derived from an EMBL/GenBank/DDBJ whole genome shotgun (WGS) entry which is preliminary data.</text>
</comment>
<reference evidence="4" key="1">
    <citation type="journal article" date="2019" name="Int. J. Syst. Evol. Microbiol.">
        <title>The Global Catalogue of Microorganisms (GCM) 10K type strain sequencing project: providing services to taxonomists for standard genome sequencing and annotation.</title>
        <authorList>
            <consortium name="The Broad Institute Genomics Platform"/>
            <consortium name="The Broad Institute Genome Sequencing Center for Infectious Disease"/>
            <person name="Wu L."/>
            <person name="Ma J."/>
        </authorList>
    </citation>
    <scope>NUCLEOTIDE SEQUENCE [LARGE SCALE GENOMIC DNA]</scope>
    <source>
        <strain evidence="4">JCM 14193</strain>
    </source>
</reference>
<feature type="domain" description="DUF58" evidence="2">
    <location>
        <begin position="220"/>
        <end position="375"/>
    </location>
</feature>
<proteinExistence type="predicted"/>
<organism evidence="3 4">
    <name type="scientific">Alkalibacillus silvisoli</name>
    <dbReference type="NCBI Taxonomy" id="392823"/>
    <lineage>
        <taxon>Bacteria</taxon>
        <taxon>Bacillati</taxon>
        <taxon>Bacillota</taxon>
        <taxon>Bacilli</taxon>
        <taxon>Bacillales</taxon>
        <taxon>Bacillaceae</taxon>
        <taxon>Alkalibacillus</taxon>
    </lineage>
</organism>
<protein>
    <submittedName>
        <fullName evidence="3">DUF58 domain-containing protein</fullName>
    </submittedName>
</protein>
<dbReference type="RefSeq" id="WP_343782771.1">
    <property type="nucleotide sequence ID" value="NZ_BAAACZ010000010.1"/>
</dbReference>
<dbReference type="EMBL" id="BAAACZ010000010">
    <property type="protein sequence ID" value="GAA0460306.1"/>
    <property type="molecule type" value="Genomic_DNA"/>
</dbReference>
<evidence type="ECO:0000313" key="3">
    <source>
        <dbReference type="EMBL" id="GAA0460306.1"/>
    </source>
</evidence>
<dbReference type="Proteomes" id="UP001500740">
    <property type="component" value="Unassembled WGS sequence"/>
</dbReference>
<accession>A0ABP3JPE6</accession>
<name>A0ABP3JPE6_9BACI</name>
<dbReference type="InterPro" id="IPR002881">
    <property type="entry name" value="DUF58"/>
</dbReference>
<evidence type="ECO:0000313" key="4">
    <source>
        <dbReference type="Proteomes" id="UP001500740"/>
    </source>
</evidence>
<evidence type="ECO:0000256" key="1">
    <source>
        <dbReference type="SAM" id="Phobius"/>
    </source>
</evidence>
<dbReference type="PANTHER" id="PTHR34351">
    <property type="entry name" value="SLR1927 PROTEIN-RELATED"/>
    <property type="match status" value="1"/>
</dbReference>
<feature type="transmembrane region" description="Helical" evidence="1">
    <location>
        <begin position="33"/>
        <end position="53"/>
    </location>
</feature>
<dbReference type="Pfam" id="PF01882">
    <property type="entry name" value="DUF58"/>
    <property type="match status" value="1"/>
</dbReference>
<keyword evidence="4" id="KW-1185">Reference proteome</keyword>
<dbReference type="PANTHER" id="PTHR34351:SF2">
    <property type="entry name" value="DUF58 DOMAIN-CONTAINING PROTEIN"/>
    <property type="match status" value="1"/>
</dbReference>
<keyword evidence="1" id="KW-0812">Transmembrane</keyword>
<sequence>MVKSFKFAFKILLVVTLMTVLFTYSMFQGGFVSWFLFFSFIPILAYSILVIFYPMKLVKVERHVSRHYLQASQTLHVTVNIKRVLPLPIFYMIVEDGVPEMLTWHDTRHHKYKFLADPKKLQNRHDNKTIMFPFFKRKLTYQYRLDSIPRGRHEFGRVKLLTGDLLGLVKKERWYEFETAILVEPGEVSLQLELERSAFEEGQRVAYSVKANHTNLVSGVRDYAPGDQLSWIDWKTTARKQTLVTKEFEEEKHKDLSIILNGSTKDHRLWLAFEAAVELTHAVALDAYEDHGNVSVIALGKGREELVLSHGKQSVEQLTRLLSQIELVDDAQFAQQLRSEAWQLSKDRYLVIVTHELSKAINQTVMRLKQQHTDIHIIFIRSKHLMSSEERIGIDQLHYSGVKVTWLNEDRLARRHIEVNA</sequence>
<keyword evidence="1" id="KW-0472">Membrane</keyword>